<feature type="transmembrane region" description="Helical" evidence="5">
    <location>
        <begin position="140"/>
        <end position="161"/>
    </location>
</feature>
<sequence>MADTSDYNNQTTSDHILFTVEDHHVAGLLLIMTAFFGACANYIVVFLTDKISSLQNAFGRLTRNQAIGEAILLTIFALYFGPMILFDIDFFKSDSVARVFGHINLVCYDICIYSHLIISMNRFTAIYFPFHYNEIFSKRYVLAMIFGIYFTAIAPSLYMYIYEDCHLIYQEPFWKFNFISTPACITIMYYWDFWRYVFTVSLIALLDVLTFAKARISSVKVNITDAVARKRRHDEIKFVKQVCLQGVVFVCELLTYFILPRFFQSRWVIFLLTTFAWALVHACDGYITLFFNKEFFRLLKAILSSKSQYSASILDQMKPTSTLQSYTSANTEHHSAHLEGNKQ</sequence>
<evidence type="ECO:0000313" key="8">
    <source>
        <dbReference type="WBParaSite" id="MBELARI_LOCUS7157"/>
    </source>
</evidence>
<keyword evidence="7" id="KW-1185">Reference proteome</keyword>
<feature type="transmembrane region" description="Helical" evidence="5">
    <location>
        <begin position="238"/>
        <end position="259"/>
    </location>
</feature>
<evidence type="ECO:0000256" key="4">
    <source>
        <dbReference type="ARBA" id="ARBA00023136"/>
    </source>
</evidence>
<dbReference type="GO" id="GO:0016020">
    <property type="term" value="C:membrane"/>
    <property type="evidence" value="ECO:0007669"/>
    <property type="project" value="UniProtKB-SubCell"/>
</dbReference>
<protein>
    <submittedName>
        <fullName evidence="8">G-protein coupled receptors family 1 profile domain-containing protein</fullName>
    </submittedName>
</protein>
<feature type="transmembrane region" description="Helical" evidence="5">
    <location>
        <begin position="25"/>
        <end position="45"/>
    </location>
</feature>
<keyword evidence="4 5" id="KW-0472">Membrane</keyword>
<dbReference type="Gene3D" id="1.20.1070.10">
    <property type="entry name" value="Rhodopsin 7-helix transmembrane proteins"/>
    <property type="match status" value="1"/>
</dbReference>
<dbReference type="PROSITE" id="PS50262">
    <property type="entry name" value="G_PROTEIN_RECEP_F1_2"/>
    <property type="match status" value="1"/>
</dbReference>
<evidence type="ECO:0000313" key="7">
    <source>
        <dbReference type="Proteomes" id="UP000887575"/>
    </source>
</evidence>
<evidence type="ECO:0000256" key="2">
    <source>
        <dbReference type="ARBA" id="ARBA00022692"/>
    </source>
</evidence>
<evidence type="ECO:0000256" key="1">
    <source>
        <dbReference type="ARBA" id="ARBA00004370"/>
    </source>
</evidence>
<reference evidence="8" key="1">
    <citation type="submission" date="2024-02" db="UniProtKB">
        <authorList>
            <consortium name="WormBaseParasite"/>
        </authorList>
    </citation>
    <scope>IDENTIFICATION</scope>
</reference>
<accession>A0AAF3FK91</accession>
<feature type="transmembrane region" description="Helical" evidence="5">
    <location>
        <begin position="197"/>
        <end position="217"/>
    </location>
</feature>
<feature type="domain" description="G-protein coupled receptors family 1 profile" evidence="6">
    <location>
        <begin position="40"/>
        <end position="259"/>
    </location>
</feature>
<proteinExistence type="predicted"/>
<dbReference type="PANTHER" id="PTHR23017">
    <property type="entry name" value="SERPENTINE RECEPTOR, CLASS X"/>
    <property type="match status" value="1"/>
</dbReference>
<dbReference type="CDD" id="cd00637">
    <property type="entry name" value="7tm_classA_rhodopsin-like"/>
    <property type="match status" value="1"/>
</dbReference>
<keyword evidence="3 5" id="KW-1133">Transmembrane helix</keyword>
<dbReference type="InterPro" id="IPR019430">
    <property type="entry name" value="7TM_GPCR_serpentine_rcpt_Srx"/>
</dbReference>
<organism evidence="7 8">
    <name type="scientific">Mesorhabditis belari</name>
    <dbReference type="NCBI Taxonomy" id="2138241"/>
    <lineage>
        <taxon>Eukaryota</taxon>
        <taxon>Metazoa</taxon>
        <taxon>Ecdysozoa</taxon>
        <taxon>Nematoda</taxon>
        <taxon>Chromadorea</taxon>
        <taxon>Rhabditida</taxon>
        <taxon>Rhabditina</taxon>
        <taxon>Rhabditomorpha</taxon>
        <taxon>Rhabditoidea</taxon>
        <taxon>Rhabditidae</taxon>
        <taxon>Mesorhabditinae</taxon>
        <taxon>Mesorhabditis</taxon>
    </lineage>
</organism>
<feature type="transmembrane region" description="Helical" evidence="5">
    <location>
        <begin position="265"/>
        <end position="291"/>
    </location>
</feature>
<evidence type="ECO:0000259" key="6">
    <source>
        <dbReference type="PROSITE" id="PS50262"/>
    </source>
</evidence>
<dbReference type="PANTHER" id="PTHR23017:SF44">
    <property type="entry name" value="G-PROTEIN COUPLED RECEPTORS FAMILY 1 PROFILE DOMAIN-CONTAINING PROTEIN"/>
    <property type="match status" value="1"/>
</dbReference>
<dbReference type="AlphaFoldDB" id="A0AAF3FK91"/>
<feature type="transmembrane region" description="Helical" evidence="5">
    <location>
        <begin position="66"/>
        <end position="86"/>
    </location>
</feature>
<evidence type="ECO:0000256" key="5">
    <source>
        <dbReference type="SAM" id="Phobius"/>
    </source>
</evidence>
<dbReference type="WBParaSite" id="MBELARI_LOCUS7157">
    <property type="protein sequence ID" value="MBELARI_LOCUS7157"/>
    <property type="gene ID" value="MBELARI_LOCUS7157"/>
</dbReference>
<dbReference type="InterPro" id="IPR017452">
    <property type="entry name" value="GPCR_Rhodpsn_7TM"/>
</dbReference>
<dbReference type="SUPFAM" id="SSF81321">
    <property type="entry name" value="Family A G protein-coupled receptor-like"/>
    <property type="match status" value="1"/>
</dbReference>
<name>A0AAF3FK91_9BILA</name>
<dbReference type="Pfam" id="PF10328">
    <property type="entry name" value="7TM_GPCR_Srx"/>
    <property type="match status" value="1"/>
</dbReference>
<evidence type="ECO:0000256" key="3">
    <source>
        <dbReference type="ARBA" id="ARBA00022989"/>
    </source>
</evidence>
<comment type="subcellular location">
    <subcellularLocation>
        <location evidence="1">Membrane</location>
    </subcellularLocation>
</comment>
<keyword evidence="2 5" id="KW-0812">Transmembrane</keyword>
<dbReference type="Proteomes" id="UP000887575">
    <property type="component" value="Unassembled WGS sequence"/>
</dbReference>